<keyword evidence="2" id="KW-0808">Transferase</keyword>
<evidence type="ECO:0000259" key="1">
    <source>
        <dbReference type="Pfam" id="PF13524"/>
    </source>
</evidence>
<sequence>MKKIKRKIGNIAREILVRAEMIKSPKSQKKIVMFPWQSERGSSSSRERVYRMAIHLRALGWRVIVAPYQLSLKQRQRLLKIENPDILLLQTIRHPLNSPELYQANHIVFDIDDADFENPAALKSVINCCTGSSLVICGSTYIRDFCLQYNDRVHVVWTGMENQHAQYSPPSTRSNIVAWGTSNSHAYSAERAFVGRVAAILIKKIEFELWIYGATNHPDLLEFQGEMKQIGVRCKLIAPLSFSEYHKSLESCAVGLHPISLENPFSRGKSFGKLNSYMQRGVPVVTQRALDYPEFFSDGKSAVLADGEEEWAERIEELLRKPALRDILASNAFSAFLQELDTHTVAKKIGALLEKELLQNKIQ</sequence>
<organism evidence="2 3">
    <name type="scientific">Malikia spinosa</name>
    <dbReference type="NCBI Taxonomy" id="86180"/>
    <lineage>
        <taxon>Bacteria</taxon>
        <taxon>Pseudomonadati</taxon>
        <taxon>Pseudomonadota</taxon>
        <taxon>Betaproteobacteria</taxon>
        <taxon>Burkholderiales</taxon>
        <taxon>Comamonadaceae</taxon>
        <taxon>Malikia</taxon>
    </lineage>
</organism>
<evidence type="ECO:0000313" key="2">
    <source>
        <dbReference type="EMBL" id="MYZ53377.1"/>
    </source>
</evidence>
<accession>A0A7C9MW86</accession>
<name>A0A7C9MW86_9BURK</name>
<comment type="caution">
    <text evidence="2">The sequence shown here is derived from an EMBL/GenBank/DDBJ whole genome shotgun (WGS) entry which is preliminary data.</text>
</comment>
<evidence type="ECO:0000313" key="3">
    <source>
        <dbReference type="Proteomes" id="UP000481947"/>
    </source>
</evidence>
<feature type="domain" description="Spore protein YkvP/CgeB glycosyl transferase-like" evidence="1">
    <location>
        <begin position="209"/>
        <end position="348"/>
    </location>
</feature>
<dbReference type="Proteomes" id="UP000481947">
    <property type="component" value="Unassembled WGS sequence"/>
</dbReference>
<dbReference type="Pfam" id="PF13524">
    <property type="entry name" value="Glyco_trans_1_2"/>
    <property type="match status" value="1"/>
</dbReference>
<reference evidence="2 3" key="1">
    <citation type="submission" date="2019-09" db="EMBL/GenBank/DDBJ databases">
        <title>Identification of Malikia spinosa a prominent benzene-, toluene-, and ethylbenzene-degrading bacterium: enrichment, isolation and whole genome sequencing.</title>
        <authorList>
            <person name="Tancsics A."/>
            <person name="Revesz F."/>
            <person name="Kriszt B."/>
        </authorList>
    </citation>
    <scope>NUCLEOTIDE SEQUENCE [LARGE SCALE GENOMIC DNA]</scope>
    <source>
        <strain evidence="2 3">AB6</strain>
    </source>
</reference>
<protein>
    <submittedName>
        <fullName evidence="2">Glycosyltransferase family 4 protein</fullName>
    </submittedName>
</protein>
<proteinExistence type="predicted"/>
<dbReference type="Gene3D" id="3.40.50.2000">
    <property type="entry name" value="Glycogen Phosphorylase B"/>
    <property type="match status" value="1"/>
</dbReference>
<dbReference type="AlphaFoldDB" id="A0A7C9MW86"/>
<dbReference type="SUPFAM" id="SSF53756">
    <property type="entry name" value="UDP-Glycosyltransferase/glycogen phosphorylase"/>
    <property type="match status" value="1"/>
</dbReference>
<gene>
    <name evidence="2" type="ORF">F5985_14875</name>
</gene>
<dbReference type="InterPro" id="IPR055259">
    <property type="entry name" value="YkvP/CgeB_Glyco_trans-like"/>
</dbReference>
<dbReference type="EMBL" id="VYSB01000019">
    <property type="protein sequence ID" value="MYZ53377.1"/>
    <property type="molecule type" value="Genomic_DNA"/>
</dbReference>
<dbReference type="RefSeq" id="WP_161126007.1">
    <property type="nucleotide sequence ID" value="NZ_VYSB01000019.1"/>
</dbReference>
<dbReference type="GO" id="GO:0016740">
    <property type="term" value="F:transferase activity"/>
    <property type="evidence" value="ECO:0007669"/>
    <property type="project" value="UniProtKB-KW"/>
</dbReference>